<accession>B1WTK0</accession>
<keyword evidence="1" id="KW-0472">Membrane</keyword>
<name>B1WTK0_CROS5</name>
<dbReference type="KEGG" id="cyt:cce_4367"/>
<dbReference type="eggNOG" id="ENOG5033P8T">
    <property type="taxonomic scope" value="Bacteria"/>
</dbReference>
<proteinExistence type="predicted"/>
<dbReference type="RefSeq" id="WP_009543575.1">
    <property type="nucleotide sequence ID" value="NC_010546.1"/>
</dbReference>
<keyword evidence="1" id="KW-1133">Transmembrane helix</keyword>
<dbReference type="HOGENOM" id="CLU_212153_0_0_3"/>
<dbReference type="EMBL" id="CP000806">
    <property type="protein sequence ID" value="ACB53715.1"/>
    <property type="molecule type" value="Genomic_DNA"/>
</dbReference>
<protein>
    <submittedName>
        <fullName evidence="2">Uncharacterized protein</fullName>
    </submittedName>
</protein>
<keyword evidence="3" id="KW-1185">Reference proteome</keyword>
<reference evidence="2 3" key="1">
    <citation type="journal article" date="2008" name="Proc. Natl. Acad. Sci. U.S.A.">
        <title>The genome of Cyanothece 51142, a unicellular diazotrophic cyanobacterium important in the marine nitrogen cycle.</title>
        <authorList>
            <person name="Welsh E.A."/>
            <person name="Liberton M."/>
            <person name="Stoeckel J."/>
            <person name="Loh T."/>
            <person name="Elvitigala T."/>
            <person name="Wang C."/>
            <person name="Wollam A."/>
            <person name="Fulton R.S."/>
            <person name="Clifton S.W."/>
            <person name="Jacobs J.M."/>
            <person name="Aurora R."/>
            <person name="Ghosh B.K."/>
            <person name="Sherman L.A."/>
            <person name="Smith R.D."/>
            <person name="Wilson R.K."/>
            <person name="Pakrasi H.B."/>
        </authorList>
    </citation>
    <scope>NUCLEOTIDE SEQUENCE [LARGE SCALE GENOMIC DNA]</scope>
    <source>
        <strain evidence="3">ATCC 51142 / BH68</strain>
    </source>
</reference>
<evidence type="ECO:0000313" key="2">
    <source>
        <dbReference type="EMBL" id="ACB53715.1"/>
    </source>
</evidence>
<gene>
    <name evidence="2" type="ordered locus">cce_4367</name>
</gene>
<dbReference type="Proteomes" id="UP000001203">
    <property type="component" value="Chromosome circular"/>
</dbReference>
<evidence type="ECO:0000256" key="1">
    <source>
        <dbReference type="SAM" id="Phobius"/>
    </source>
</evidence>
<sequence>MHDMHFKPLDEEDRKKNQYLERVNHAPYFMISMIIMAVLILFTTAVLLGVF</sequence>
<feature type="transmembrane region" description="Helical" evidence="1">
    <location>
        <begin position="28"/>
        <end position="50"/>
    </location>
</feature>
<keyword evidence="1" id="KW-0812">Transmembrane</keyword>
<organism evidence="2 3">
    <name type="scientific">Crocosphaera subtropica (strain ATCC 51142 / BH68)</name>
    <name type="common">Cyanothece sp. (strain ATCC 51142)</name>
    <dbReference type="NCBI Taxonomy" id="43989"/>
    <lineage>
        <taxon>Bacteria</taxon>
        <taxon>Bacillati</taxon>
        <taxon>Cyanobacteriota</taxon>
        <taxon>Cyanophyceae</taxon>
        <taxon>Oscillatoriophycideae</taxon>
        <taxon>Chroococcales</taxon>
        <taxon>Aphanothecaceae</taxon>
        <taxon>Crocosphaera</taxon>
        <taxon>Crocosphaera subtropica</taxon>
    </lineage>
</organism>
<evidence type="ECO:0000313" key="3">
    <source>
        <dbReference type="Proteomes" id="UP000001203"/>
    </source>
</evidence>
<dbReference type="AlphaFoldDB" id="B1WTK0"/>